<comment type="subcellular location">
    <subcellularLocation>
        <location evidence="1">Encapsulin nanocompartment</location>
    </subcellularLocation>
</comment>
<accession>A0ABQ4FYD1</accession>
<evidence type="ECO:0000256" key="4">
    <source>
        <dbReference type="ARBA" id="ARBA00050023"/>
    </source>
</evidence>
<dbReference type="InterPro" id="IPR007544">
    <property type="entry name" value="ENCAP"/>
</dbReference>
<dbReference type="Pfam" id="PF04454">
    <property type="entry name" value="Linocin_M18"/>
    <property type="match status" value="1"/>
</dbReference>
<gene>
    <name evidence="5" type="ORF">Mco01_28020</name>
</gene>
<evidence type="ECO:0000256" key="2">
    <source>
        <dbReference type="ARBA" id="ARBA00033743"/>
    </source>
</evidence>
<reference evidence="5 6" key="1">
    <citation type="submission" date="2021-01" db="EMBL/GenBank/DDBJ databases">
        <title>Whole genome shotgun sequence of Microbispora corallina NBRC 16416.</title>
        <authorList>
            <person name="Komaki H."/>
            <person name="Tamura T."/>
        </authorList>
    </citation>
    <scope>NUCLEOTIDE SEQUENCE [LARGE SCALE GENOMIC DNA]</scope>
    <source>
        <strain evidence="5 6">NBRC 16416</strain>
    </source>
</reference>
<dbReference type="NCBIfam" id="NF041155">
    <property type="entry name" value="encap_f1"/>
    <property type="match status" value="1"/>
</dbReference>
<dbReference type="InterPro" id="IPR051429">
    <property type="entry name" value="Encapsulin_nc"/>
</dbReference>
<name>A0ABQ4FYD1_9ACTN</name>
<sequence>MNNLHRELAPISDAAWADLEEEARRTFKRHVAGRRVVDVPEPAGLALSAVSTGHLDSVEPPAPGVVAHTRRSQPILELRVPFTVDRRQVDDVERGAKDADWQPVKDAAKRIAFAEDRAVFEGYAAAGIAGIRDGSSNPVVPLPAEAGDYPDAISQAVSALRLAGVGGPYDLVLSAAAYTAVNETSVYGYPVHEHIARLLSGKIIWAPAIDGAFLVSSRGGDFELCIGQDLSIGYLSHDAGSVELYFQETLTFLVHTSEAAVALTPTPAAAG</sequence>
<evidence type="ECO:0000256" key="3">
    <source>
        <dbReference type="ARBA" id="ARBA00033787"/>
    </source>
</evidence>
<dbReference type="PANTHER" id="PTHR37165">
    <property type="entry name" value="PEPTIDASE U56 FAMILY"/>
    <property type="match status" value="1"/>
</dbReference>
<keyword evidence="3" id="KW-1284">Encapsulin nanocompartment</keyword>
<evidence type="ECO:0000256" key="1">
    <source>
        <dbReference type="ARBA" id="ARBA00033738"/>
    </source>
</evidence>
<dbReference type="PANTHER" id="PTHR37165:SF1">
    <property type="entry name" value="TYPE 1 ENCAPSULIN SHELL PROTEIN"/>
    <property type="match status" value="1"/>
</dbReference>
<comment type="similarity">
    <text evidence="2">Belongs to the encapsulin family. Family 1 subfamily.</text>
</comment>
<dbReference type="Gene3D" id="3.30.2320.10">
    <property type="entry name" value="hypothetical protein PF0899 domain"/>
    <property type="match status" value="1"/>
</dbReference>
<protein>
    <recommendedName>
        <fullName evidence="4">Type 1 encapsulin shell protein</fullName>
    </recommendedName>
</protein>
<evidence type="ECO:0000313" key="6">
    <source>
        <dbReference type="Proteomes" id="UP000603904"/>
    </source>
</evidence>
<dbReference type="Proteomes" id="UP000603904">
    <property type="component" value="Unassembled WGS sequence"/>
</dbReference>
<proteinExistence type="inferred from homology"/>
<dbReference type="EMBL" id="BOOC01000011">
    <property type="protein sequence ID" value="GIH39802.1"/>
    <property type="molecule type" value="Genomic_DNA"/>
</dbReference>
<organism evidence="5 6">
    <name type="scientific">Microbispora corallina</name>
    <dbReference type="NCBI Taxonomy" id="83302"/>
    <lineage>
        <taxon>Bacteria</taxon>
        <taxon>Bacillati</taxon>
        <taxon>Actinomycetota</taxon>
        <taxon>Actinomycetes</taxon>
        <taxon>Streptosporangiales</taxon>
        <taxon>Streptosporangiaceae</taxon>
        <taxon>Microbispora</taxon>
    </lineage>
</organism>
<keyword evidence="6" id="KW-1185">Reference proteome</keyword>
<comment type="caution">
    <text evidence="5">The sequence shown here is derived from an EMBL/GenBank/DDBJ whole genome shotgun (WGS) entry which is preliminary data.</text>
</comment>
<dbReference type="RefSeq" id="WP_204057299.1">
    <property type="nucleotide sequence ID" value="NZ_BAAAGP010000011.1"/>
</dbReference>
<dbReference type="Gene3D" id="3.30.2400.30">
    <property type="match status" value="1"/>
</dbReference>
<dbReference type="PIRSF" id="PIRSF019254">
    <property type="entry name" value="CFP29"/>
    <property type="match status" value="1"/>
</dbReference>
<evidence type="ECO:0000313" key="5">
    <source>
        <dbReference type="EMBL" id="GIH39802.1"/>
    </source>
</evidence>